<dbReference type="AlphaFoldDB" id="A0A1N6PZH9"/>
<dbReference type="PANTHER" id="PTHR22911:SF6">
    <property type="entry name" value="SOLUTE CARRIER FAMILY 35 MEMBER G1"/>
    <property type="match status" value="1"/>
</dbReference>
<feature type="transmembrane region" description="Helical" evidence="5">
    <location>
        <begin position="263"/>
        <end position="284"/>
    </location>
</feature>
<gene>
    <name evidence="7" type="ORF">SAMN05421647_102137</name>
</gene>
<dbReference type="Gene3D" id="1.10.3730.20">
    <property type="match status" value="1"/>
</dbReference>
<feature type="transmembrane region" description="Helical" evidence="5">
    <location>
        <begin position="238"/>
        <end position="257"/>
    </location>
</feature>
<feature type="transmembrane region" description="Helical" evidence="5">
    <location>
        <begin position="100"/>
        <end position="117"/>
    </location>
</feature>
<proteinExistence type="predicted"/>
<evidence type="ECO:0000256" key="1">
    <source>
        <dbReference type="ARBA" id="ARBA00004141"/>
    </source>
</evidence>
<keyword evidence="3 5" id="KW-1133">Transmembrane helix</keyword>
<keyword evidence="8" id="KW-1185">Reference proteome</keyword>
<name>A0A1N6PZH9_9GAMM</name>
<feature type="domain" description="EamA" evidence="6">
    <location>
        <begin position="10"/>
        <end position="141"/>
    </location>
</feature>
<evidence type="ECO:0000256" key="3">
    <source>
        <dbReference type="ARBA" id="ARBA00022989"/>
    </source>
</evidence>
<dbReference type="Pfam" id="PF00892">
    <property type="entry name" value="EamA"/>
    <property type="match status" value="2"/>
</dbReference>
<evidence type="ECO:0000256" key="4">
    <source>
        <dbReference type="ARBA" id="ARBA00023136"/>
    </source>
</evidence>
<sequence>MSSTHQNITAGVAFALATSLVMSLAAVLIKLTASTLSIEMIVLFQYGLCTLAMLPWAIKKGRQGLATQRPWLHLLRGSCGWACFYAYYLALEQIPLVDAALLRNAAPLCVPLWLLLWHGARLPLLAWLPLLVGFAGIALIIQPEGSGLSSWHLVGLVSALTLAGSIVTTRELAQTEPVNRVLFYYFLISTLCSLPLALSNWRTPEPASLPAVGLIALSIWITMWLYTRAYSHAPASIISPLSYFGVVMTGLWGWLIWDQVPGLNSWAGTCLVIAGGIGSVWLGARLKSRH</sequence>
<feature type="transmembrane region" description="Helical" evidence="5">
    <location>
        <begin position="148"/>
        <end position="169"/>
    </location>
</feature>
<feature type="transmembrane region" description="Helical" evidence="5">
    <location>
        <begin position="124"/>
        <end position="142"/>
    </location>
</feature>
<dbReference type="eggNOG" id="COG0697">
    <property type="taxonomic scope" value="Bacteria"/>
</dbReference>
<feature type="transmembrane region" description="Helical" evidence="5">
    <location>
        <begin position="207"/>
        <end position="226"/>
    </location>
</feature>
<keyword evidence="4 5" id="KW-0472">Membrane</keyword>
<feature type="transmembrane region" description="Helical" evidence="5">
    <location>
        <begin position="35"/>
        <end position="58"/>
    </location>
</feature>
<evidence type="ECO:0000313" key="7">
    <source>
        <dbReference type="EMBL" id="SIQ09629.1"/>
    </source>
</evidence>
<feature type="transmembrane region" description="Helical" evidence="5">
    <location>
        <begin position="181"/>
        <end position="201"/>
    </location>
</feature>
<protein>
    <submittedName>
        <fullName evidence="7">Threonine/homoserine efflux transporter RhtA</fullName>
    </submittedName>
</protein>
<dbReference type="EMBL" id="FTMN01000002">
    <property type="protein sequence ID" value="SIQ09629.1"/>
    <property type="molecule type" value="Genomic_DNA"/>
</dbReference>
<dbReference type="RefSeq" id="WP_010324271.1">
    <property type="nucleotide sequence ID" value="NZ_FTMN01000002.1"/>
</dbReference>
<evidence type="ECO:0000259" key="6">
    <source>
        <dbReference type="Pfam" id="PF00892"/>
    </source>
</evidence>
<evidence type="ECO:0000313" key="8">
    <source>
        <dbReference type="Proteomes" id="UP000186895"/>
    </source>
</evidence>
<organism evidence="7 8">
    <name type="scientific">Marinobacterium stanieri</name>
    <dbReference type="NCBI Taxonomy" id="49186"/>
    <lineage>
        <taxon>Bacteria</taxon>
        <taxon>Pseudomonadati</taxon>
        <taxon>Pseudomonadota</taxon>
        <taxon>Gammaproteobacteria</taxon>
        <taxon>Oceanospirillales</taxon>
        <taxon>Oceanospirillaceae</taxon>
        <taxon>Marinobacterium</taxon>
    </lineage>
</organism>
<feature type="domain" description="EamA" evidence="6">
    <location>
        <begin position="150"/>
        <end position="277"/>
    </location>
</feature>
<keyword evidence="2 5" id="KW-0812">Transmembrane</keyword>
<evidence type="ECO:0000256" key="2">
    <source>
        <dbReference type="ARBA" id="ARBA00022692"/>
    </source>
</evidence>
<dbReference type="SUPFAM" id="SSF103481">
    <property type="entry name" value="Multidrug resistance efflux transporter EmrE"/>
    <property type="match status" value="2"/>
</dbReference>
<dbReference type="InterPro" id="IPR037185">
    <property type="entry name" value="EmrE-like"/>
</dbReference>
<evidence type="ECO:0000256" key="5">
    <source>
        <dbReference type="SAM" id="Phobius"/>
    </source>
</evidence>
<dbReference type="PANTHER" id="PTHR22911">
    <property type="entry name" value="ACYL-MALONYL CONDENSING ENZYME-RELATED"/>
    <property type="match status" value="1"/>
</dbReference>
<dbReference type="GO" id="GO:0016020">
    <property type="term" value="C:membrane"/>
    <property type="evidence" value="ECO:0007669"/>
    <property type="project" value="UniProtKB-SubCell"/>
</dbReference>
<dbReference type="InterPro" id="IPR000620">
    <property type="entry name" value="EamA_dom"/>
</dbReference>
<reference evidence="7 8" key="1">
    <citation type="submission" date="2017-01" db="EMBL/GenBank/DDBJ databases">
        <authorList>
            <person name="Mah S.A."/>
            <person name="Swanson W.J."/>
            <person name="Moy G.W."/>
            <person name="Vacquier V.D."/>
        </authorList>
    </citation>
    <scope>NUCLEOTIDE SEQUENCE [LARGE SCALE GENOMIC DNA]</scope>
    <source>
        <strain evidence="7 8">DSM 7027</strain>
    </source>
</reference>
<accession>A0A1N6PZH9</accession>
<dbReference type="Proteomes" id="UP000186895">
    <property type="component" value="Unassembled WGS sequence"/>
</dbReference>
<dbReference type="STRING" id="49186.SAMN05421647_102137"/>
<feature type="transmembrane region" description="Helical" evidence="5">
    <location>
        <begin position="70"/>
        <end position="88"/>
    </location>
</feature>
<comment type="subcellular location">
    <subcellularLocation>
        <location evidence="1">Membrane</location>
        <topology evidence="1">Multi-pass membrane protein</topology>
    </subcellularLocation>
</comment>